<dbReference type="CDD" id="cd12797">
    <property type="entry name" value="M23_peptidase"/>
    <property type="match status" value="1"/>
</dbReference>
<evidence type="ECO:0000256" key="5">
    <source>
        <dbReference type="ARBA" id="ARBA00022833"/>
    </source>
</evidence>
<evidence type="ECO:0000313" key="9">
    <source>
        <dbReference type="EMBL" id="MDA5192340.1"/>
    </source>
</evidence>
<feature type="transmembrane region" description="Helical" evidence="7">
    <location>
        <begin position="21"/>
        <end position="41"/>
    </location>
</feature>
<keyword evidence="4" id="KW-0378">Hydrolase</keyword>
<dbReference type="Pfam" id="PF01551">
    <property type="entry name" value="Peptidase_M23"/>
    <property type="match status" value="1"/>
</dbReference>
<keyword evidence="5" id="KW-0862">Zinc</keyword>
<dbReference type="SUPFAM" id="SSF51261">
    <property type="entry name" value="Duplicated hybrid motif"/>
    <property type="match status" value="1"/>
</dbReference>
<keyword evidence="7" id="KW-0812">Transmembrane</keyword>
<proteinExistence type="predicted"/>
<feature type="domain" description="M23ase beta-sheet core" evidence="8">
    <location>
        <begin position="313"/>
        <end position="409"/>
    </location>
</feature>
<dbReference type="InterPro" id="IPR011055">
    <property type="entry name" value="Dup_hybrid_motif"/>
</dbReference>
<reference evidence="9" key="1">
    <citation type="submission" date="2022-08" db="EMBL/GenBank/DDBJ databases">
        <authorList>
            <person name="Vandamme P."/>
            <person name="Hettiarachchi A."/>
            <person name="Peeters C."/>
            <person name="Cnockaert M."/>
            <person name="Carlier A."/>
        </authorList>
    </citation>
    <scope>NUCLEOTIDE SEQUENCE</scope>
    <source>
        <strain evidence="9">LMG 31809</strain>
    </source>
</reference>
<evidence type="ECO:0000259" key="8">
    <source>
        <dbReference type="Pfam" id="PF01551"/>
    </source>
</evidence>
<keyword evidence="7" id="KW-1133">Transmembrane helix</keyword>
<reference evidence="9" key="2">
    <citation type="journal article" date="2023" name="Syst. Appl. Microbiol.">
        <title>Govania unica gen. nov., sp. nov., a rare biosphere bacterium that represents a novel family in the class Alphaproteobacteria.</title>
        <authorList>
            <person name="Vandamme P."/>
            <person name="Peeters C."/>
            <person name="Hettiarachchi A."/>
            <person name="Cnockaert M."/>
            <person name="Carlier A."/>
        </authorList>
    </citation>
    <scope>NUCLEOTIDE SEQUENCE</scope>
    <source>
        <strain evidence="9">LMG 31809</strain>
    </source>
</reference>
<keyword evidence="10" id="KW-1185">Reference proteome</keyword>
<evidence type="ECO:0000256" key="6">
    <source>
        <dbReference type="ARBA" id="ARBA00023049"/>
    </source>
</evidence>
<keyword evidence="2" id="KW-0645">Protease</keyword>
<dbReference type="RefSeq" id="WP_274942049.1">
    <property type="nucleotide sequence ID" value="NZ_JANWOI010000001.1"/>
</dbReference>
<evidence type="ECO:0000313" key="10">
    <source>
        <dbReference type="Proteomes" id="UP001141619"/>
    </source>
</evidence>
<dbReference type="PANTHER" id="PTHR21666">
    <property type="entry name" value="PEPTIDASE-RELATED"/>
    <property type="match status" value="1"/>
</dbReference>
<dbReference type="GO" id="GO:0004222">
    <property type="term" value="F:metalloendopeptidase activity"/>
    <property type="evidence" value="ECO:0007669"/>
    <property type="project" value="TreeGrafter"/>
</dbReference>
<evidence type="ECO:0000256" key="4">
    <source>
        <dbReference type="ARBA" id="ARBA00022801"/>
    </source>
</evidence>
<dbReference type="PANTHER" id="PTHR21666:SF288">
    <property type="entry name" value="CELL DIVISION PROTEIN YTFB"/>
    <property type="match status" value="1"/>
</dbReference>
<evidence type="ECO:0000256" key="1">
    <source>
        <dbReference type="ARBA" id="ARBA00001947"/>
    </source>
</evidence>
<keyword evidence="6" id="KW-0482">Metalloprotease</keyword>
<dbReference type="GO" id="GO:0006508">
    <property type="term" value="P:proteolysis"/>
    <property type="evidence" value="ECO:0007669"/>
    <property type="project" value="UniProtKB-KW"/>
</dbReference>
<dbReference type="Gene3D" id="2.70.70.10">
    <property type="entry name" value="Glucose Permease (Domain IIA)"/>
    <property type="match status" value="1"/>
</dbReference>
<evidence type="ECO:0000256" key="3">
    <source>
        <dbReference type="ARBA" id="ARBA00022723"/>
    </source>
</evidence>
<organism evidence="9 10">
    <name type="scientific">Govanella unica</name>
    <dbReference type="NCBI Taxonomy" id="2975056"/>
    <lineage>
        <taxon>Bacteria</taxon>
        <taxon>Pseudomonadati</taxon>
        <taxon>Pseudomonadota</taxon>
        <taxon>Alphaproteobacteria</taxon>
        <taxon>Emcibacterales</taxon>
        <taxon>Govanellaceae</taxon>
        <taxon>Govanella</taxon>
    </lineage>
</organism>
<dbReference type="AlphaFoldDB" id="A0A9X3TV00"/>
<evidence type="ECO:0000256" key="7">
    <source>
        <dbReference type="SAM" id="Phobius"/>
    </source>
</evidence>
<comment type="cofactor">
    <cofactor evidence="1">
        <name>Zn(2+)</name>
        <dbReference type="ChEBI" id="CHEBI:29105"/>
    </cofactor>
</comment>
<dbReference type="GO" id="GO:0046872">
    <property type="term" value="F:metal ion binding"/>
    <property type="evidence" value="ECO:0007669"/>
    <property type="project" value="UniProtKB-KW"/>
</dbReference>
<dbReference type="EMBL" id="JANWOI010000001">
    <property type="protein sequence ID" value="MDA5192340.1"/>
    <property type="molecule type" value="Genomic_DNA"/>
</dbReference>
<gene>
    <name evidence="9" type="ORF">NYP16_00005</name>
</gene>
<dbReference type="Proteomes" id="UP001141619">
    <property type="component" value="Unassembled WGS sequence"/>
</dbReference>
<dbReference type="InterPro" id="IPR050570">
    <property type="entry name" value="Cell_wall_metabolism_enzyme"/>
</dbReference>
<accession>A0A9X3TV00</accession>
<dbReference type="Gene3D" id="3.10.450.350">
    <property type="match status" value="2"/>
</dbReference>
<evidence type="ECO:0000256" key="2">
    <source>
        <dbReference type="ARBA" id="ARBA00022670"/>
    </source>
</evidence>
<keyword evidence="7" id="KW-0472">Membrane</keyword>
<protein>
    <submittedName>
        <fullName evidence="9">M23 family metallopeptidase</fullName>
    </submittedName>
</protein>
<keyword evidence="3" id="KW-0479">Metal-binding</keyword>
<dbReference type="InterPro" id="IPR016047">
    <property type="entry name" value="M23ase_b-sheet_dom"/>
</dbReference>
<comment type="caution">
    <text evidence="9">The sequence shown here is derived from an EMBL/GenBank/DDBJ whole genome shotgun (WGS) entry which is preliminary data.</text>
</comment>
<name>A0A9X3TV00_9PROT</name>
<sequence length="462" mass="49970">MALHKRVQGNEGRSLRVKRRLAPLVAPAAIALLAGFGLFLAKVGSDDSTSPEETLAFAPTPVLTANIPVTNPQVAESLSEDVTIGRGETFIGALTSAGVSREDAHNLLAAIRPHFNPRQMQIGQAMTLTFAREKGFTGSRKGRIESVSFDADLENRVVANLDQNVWNADVERTPLSRVALRTGGTIDNSLFLSAKRQNVPQTVIAELIRIFSYDVDFQRDIKEGDSFELYYDRHVSKDGKKARDGNILFAKMTLSGKPITLYRYQEGGEDRADYFHENGKSVKKSLLKTPIDGARLTSGFGSRRHPVLGYTKVHKGVDFGAATGTPIMAAGDGVIERAGPFSSYGNYVRVRHTNSYSTAYAHMSRVAAGISPGTRVRQGQVIGYVGTTGRSTGPHLHYEVLAANTQVNPLSLKLPTGRELGGRQLASFKTYQASLHTEIAALPLNSQVAMADLPKGSPSAGY</sequence>